<proteinExistence type="predicted"/>
<dbReference type="Proteomes" id="UP000049855">
    <property type="component" value="Unassembled WGS sequence"/>
</dbReference>
<keyword evidence="3" id="KW-1185">Reference proteome</keyword>
<dbReference type="AlphaFoldDB" id="A0A0U1L606"/>
<protein>
    <submittedName>
        <fullName evidence="2">Uncharacterized protein</fullName>
    </submittedName>
</protein>
<sequence>MVVMIVGSIVKGFVFGQIIWVSIDLAVLGVCYLILRRRYWVDMRQSMIFLSVITVISILADIGLISGMFANVLSLAFIGWLIYRGSGGEGKFHNKKPKLRHKWHK</sequence>
<reference evidence="3" key="1">
    <citation type="submission" date="2015-03" db="EMBL/GenBank/DDBJ databases">
        <authorList>
            <person name="Nijsse Bart"/>
        </authorList>
    </citation>
    <scope>NUCLEOTIDE SEQUENCE [LARGE SCALE GENOMIC DNA]</scope>
</reference>
<keyword evidence="1" id="KW-0812">Transmembrane</keyword>
<feature type="transmembrane region" description="Helical" evidence="1">
    <location>
        <begin position="47"/>
        <end position="80"/>
    </location>
</feature>
<name>A0A0U1L606_9FIRM</name>
<keyword evidence="1" id="KW-1133">Transmembrane helix</keyword>
<gene>
    <name evidence="2" type="ORF">SpAn4DRAFT_4302</name>
</gene>
<evidence type="ECO:0000313" key="2">
    <source>
        <dbReference type="EMBL" id="CQR74945.1"/>
    </source>
</evidence>
<dbReference type="EMBL" id="CTRP01000015">
    <property type="protein sequence ID" value="CQR74945.1"/>
    <property type="molecule type" value="Genomic_DNA"/>
</dbReference>
<evidence type="ECO:0000313" key="3">
    <source>
        <dbReference type="Proteomes" id="UP000049855"/>
    </source>
</evidence>
<evidence type="ECO:0000256" key="1">
    <source>
        <dbReference type="SAM" id="Phobius"/>
    </source>
</evidence>
<keyword evidence="1" id="KW-0472">Membrane</keyword>
<organism evidence="2 3">
    <name type="scientific">Sporomusa ovata</name>
    <dbReference type="NCBI Taxonomy" id="2378"/>
    <lineage>
        <taxon>Bacteria</taxon>
        <taxon>Bacillati</taxon>
        <taxon>Bacillota</taxon>
        <taxon>Negativicutes</taxon>
        <taxon>Selenomonadales</taxon>
        <taxon>Sporomusaceae</taxon>
        <taxon>Sporomusa</taxon>
    </lineage>
</organism>
<feature type="transmembrane region" description="Helical" evidence="1">
    <location>
        <begin position="12"/>
        <end position="35"/>
    </location>
</feature>
<accession>A0A0U1L606</accession>